<dbReference type="InterPro" id="IPR046844">
    <property type="entry name" value="Lon-like_helical"/>
</dbReference>
<reference evidence="5 6" key="1">
    <citation type="submission" date="2019-09" db="EMBL/GenBank/DDBJ databases">
        <title>Non-baumannii Acinetobacter spp. carrying blaNDM-1 isolated in China.</title>
        <authorList>
            <person name="Cui C."/>
            <person name="Chen C."/>
            <person name="Sun J."/>
            <person name="Liu Y."/>
        </authorList>
    </citation>
    <scope>NUCLEOTIDE SEQUENCE [LARGE SCALE GENOMIC DNA]</scope>
    <source>
        <strain evidence="5 6">HZE23-1</strain>
    </source>
</reference>
<dbReference type="SUPFAM" id="SSF52540">
    <property type="entry name" value="P-loop containing nucleoside triphosphate hydrolases"/>
    <property type="match status" value="1"/>
</dbReference>
<dbReference type="Pfam" id="PF13654">
    <property type="entry name" value="AAA_32"/>
    <property type="match status" value="1"/>
</dbReference>
<dbReference type="EC" id="3.4.21.53" evidence="2"/>
<dbReference type="Gene3D" id="1.10.8.60">
    <property type="match status" value="1"/>
</dbReference>
<accession>A0AAE6WXE0</accession>
<dbReference type="InterPro" id="IPR008269">
    <property type="entry name" value="Lon_proteolytic"/>
</dbReference>
<dbReference type="GO" id="GO:0030163">
    <property type="term" value="P:protein catabolic process"/>
    <property type="evidence" value="ECO:0007669"/>
    <property type="project" value="InterPro"/>
</dbReference>
<comment type="catalytic activity">
    <reaction evidence="2">
        <text>Hydrolysis of proteins in presence of ATP.</text>
        <dbReference type="EC" id="3.4.21.53"/>
    </reaction>
</comment>
<sequence length="890" mass="100168">MTQRLDQIHSSITANTINTTLTAQQNHAELLKTAFEQSEIQPTLEKTRLQPTQLTHIPKLDKIPASTKRIKPLNNFLGQDRARASVEAGIALPYSGYNIFAVGTAGLGKRTMVKRLLQQHAKTVATPNDWVYVNNFQNSRQPIALQFPAGQGPKFQVMLHQSWQTILKQLERRFTAETYYNRIEMIRQQTGDEQQQALIELTREGEEFDLKLISRNDEHCFVPVHLKDDKLQEMTQDDLNALSNKDRAEIASNMRYMDKKLERLGLHLGDLEDDARDRVQVLNREIAKQVVVPRVEQMLAKFKDVEGLDKYLKFYAEDIINNVEIVLEQEEDDFTPGLFSRVPSRYQANVIVTYKPNSGAPVIFEDFPTHYNLLGHVEQLTQNGTITTDFTLIRPGSMHRANGGFLMIEAEQLLEQPYAWQGLKRALKSGQLKLSSLEHMLTLTGSISIEPAAIPLDIKIVLLAEPEIYYEILELEPELGSIFKIRADFTDTLQRNDENEQAYMQLIADYVQADKLLPFDRSALAALLTDSSRQAEDQSSLSLHALTLGDLIREAHHHAFKADDKMVSEKHINTALDHRKYRLGYLRELYWQDLSRGTQLIETRGHRLGQINALSVIHYADVEFGLPSRLTASVYQGGGDILDIERSVELGGSLHAKGVLLMSSFLKAHFGREQTLHFSAALAFEQSYGQVDGDSATVAELSALISAISQLPIDQSWAITGSMNQLGQVQPIGGVNAKIEGFFDACKLQGLTGKQGVIIPRQNMQHLMLRKDVIAAVEAGQFHIHAIDTIDQALEILMARPVGTLDKKGRYSKHSIYAAVMEQLDYWQAIEDGAELEEEEPKKKKKKKKKKKDKAPVKDIQADPDALAAALAAESKELEKPETSENKAEN</sequence>
<dbReference type="PRINTS" id="PR00830">
    <property type="entry name" value="ENDOLAPTASE"/>
</dbReference>
<dbReference type="GO" id="GO:0006508">
    <property type="term" value="P:proteolysis"/>
    <property type="evidence" value="ECO:0007669"/>
    <property type="project" value="UniProtKB-KW"/>
</dbReference>
<dbReference type="AlphaFoldDB" id="A0AAE6WXE0"/>
<dbReference type="Pfam" id="PF20436">
    <property type="entry name" value="LonB_AAA-LID"/>
    <property type="match status" value="1"/>
</dbReference>
<dbReference type="GO" id="GO:0005524">
    <property type="term" value="F:ATP binding"/>
    <property type="evidence" value="ECO:0007669"/>
    <property type="project" value="InterPro"/>
</dbReference>
<dbReference type="InterPro" id="IPR027065">
    <property type="entry name" value="Lon_Prtase"/>
</dbReference>
<dbReference type="PROSITE" id="PS51786">
    <property type="entry name" value="LON_PROTEOLYTIC"/>
    <property type="match status" value="1"/>
</dbReference>
<dbReference type="GO" id="GO:0004176">
    <property type="term" value="F:ATP-dependent peptidase activity"/>
    <property type="evidence" value="ECO:0007669"/>
    <property type="project" value="UniProtKB-UniRule"/>
</dbReference>
<dbReference type="InterPro" id="IPR027417">
    <property type="entry name" value="P-loop_NTPase"/>
</dbReference>
<proteinExistence type="inferred from homology"/>
<dbReference type="PANTHER" id="PTHR10046">
    <property type="entry name" value="ATP DEPENDENT LON PROTEASE FAMILY MEMBER"/>
    <property type="match status" value="1"/>
</dbReference>
<dbReference type="Proteomes" id="UP000503505">
    <property type="component" value="Chromosome"/>
</dbReference>
<comment type="similarity">
    <text evidence="2">Belongs to the peptidase S16 family.</text>
</comment>
<feature type="active site" evidence="2">
    <location>
        <position position="738"/>
    </location>
</feature>
<dbReference type="GO" id="GO:0004252">
    <property type="term" value="F:serine-type endopeptidase activity"/>
    <property type="evidence" value="ECO:0007669"/>
    <property type="project" value="UniProtKB-UniRule"/>
</dbReference>
<evidence type="ECO:0000256" key="3">
    <source>
        <dbReference type="SAM" id="MobiDB-lite"/>
    </source>
</evidence>
<evidence type="ECO:0000256" key="2">
    <source>
        <dbReference type="PROSITE-ProRule" id="PRU01122"/>
    </source>
</evidence>
<protein>
    <recommendedName>
        <fullName evidence="2">endopeptidase La</fullName>
        <ecNumber evidence="2">3.4.21.53</ecNumber>
    </recommendedName>
</protein>
<dbReference type="InterPro" id="IPR046843">
    <property type="entry name" value="LonB_AAA-LID"/>
</dbReference>
<evidence type="ECO:0000313" key="5">
    <source>
        <dbReference type="EMBL" id="QIC67649.1"/>
    </source>
</evidence>
<dbReference type="Pfam" id="PF05362">
    <property type="entry name" value="Lon_C"/>
    <property type="match status" value="1"/>
</dbReference>
<keyword evidence="2" id="KW-0720">Serine protease</keyword>
<gene>
    <name evidence="5" type="ORF">FSC10_09830</name>
</gene>
<evidence type="ECO:0000256" key="1">
    <source>
        <dbReference type="ARBA" id="ARBA00022670"/>
    </source>
</evidence>
<dbReference type="InterPro" id="IPR041699">
    <property type="entry name" value="AAA_32"/>
</dbReference>
<feature type="region of interest" description="Disordered" evidence="3">
    <location>
        <begin position="835"/>
        <end position="890"/>
    </location>
</feature>
<dbReference type="Gene3D" id="3.30.230.10">
    <property type="match status" value="1"/>
</dbReference>
<feature type="compositionally biased region" description="Basic residues" evidence="3">
    <location>
        <begin position="843"/>
        <end position="853"/>
    </location>
</feature>
<dbReference type="EMBL" id="CP044463">
    <property type="protein sequence ID" value="QIC67649.1"/>
    <property type="molecule type" value="Genomic_DNA"/>
</dbReference>
<dbReference type="InterPro" id="IPR014721">
    <property type="entry name" value="Ribsml_uS5_D2-typ_fold_subgr"/>
</dbReference>
<evidence type="ECO:0000313" key="6">
    <source>
        <dbReference type="Proteomes" id="UP000503505"/>
    </source>
</evidence>
<organism evidence="5 6">
    <name type="scientific">Acinetobacter schindleri</name>
    <dbReference type="NCBI Taxonomy" id="108981"/>
    <lineage>
        <taxon>Bacteria</taxon>
        <taxon>Pseudomonadati</taxon>
        <taxon>Pseudomonadota</taxon>
        <taxon>Gammaproteobacteria</taxon>
        <taxon>Moraxellales</taxon>
        <taxon>Moraxellaceae</taxon>
        <taxon>Acinetobacter</taxon>
    </lineage>
</organism>
<feature type="compositionally biased region" description="Low complexity" evidence="3">
    <location>
        <begin position="863"/>
        <end position="873"/>
    </location>
</feature>
<dbReference type="SUPFAM" id="SSF54211">
    <property type="entry name" value="Ribosomal protein S5 domain 2-like"/>
    <property type="match status" value="1"/>
</dbReference>
<keyword evidence="1 2" id="KW-0645">Protease</keyword>
<feature type="active site" evidence="2">
    <location>
        <position position="695"/>
    </location>
</feature>
<evidence type="ECO:0000259" key="4">
    <source>
        <dbReference type="PROSITE" id="PS51786"/>
    </source>
</evidence>
<dbReference type="RefSeq" id="WP_163171576.1">
    <property type="nucleotide sequence ID" value="NZ_CP044463.1"/>
</dbReference>
<keyword evidence="2" id="KW-0378">Hydrolase</keyword>
<dbReference type="InterPro" id="IPR020568">
    <property type="entry name" value="Ribosomal_Su5_D2-typ_SF"/>
</dbReference>
<feature type="domain" description="Lon proteolytic" evidence="4">
    <location>
        <begin position="605"/>
        <end position="800"/>
    </location>
</feature>
<name>A0AAE6WXE0_9GAMM</name>
<dbReference type="Pfam" id="PF20437">
    <property type="entry name" value="LonC_helical"/>
    <property type="match status" value="1"/>
</dbReference>
<dbReference type="Gene3D" id="3.40.50.300">
    <property type="entry name" value="P-loop containing nucleotide triphosphate hydrolases"/>
    <property type="match status" value="2"/>
</dbReference>
<feature type="compositionally biased region" description="Basic and acidic residues" evidence="3">
    <location>
        <begin position="874"/>
        <end position="890"/>
    </location>
</feature>